<dbReference type="EC" id="2.7.11.1" evidence="1"/>
<dbReference type="SMART" id="SM00740">
    <property type="entry name" value="PASTA"/>
    <property type="match status" value="3"/>
</dbReference>
<evidence type="ECO:0000256" key="13">
    <source>
        <dbReference type="PROSITE-ProRule" id="PRU10141"/>
    </source>
</evidence>
<evidence type="ECO:0000256" key="3">
    <source>
        <dbReference type="ARBA" id="ARBA00022544"/>
    </source>
</evidence>
<name>A0A9X4AML6_9BACI</name>
<gene>
    <name evidence="17" type="primary">pknB</name>
    <name evidence="17" type="ORF">NC797_03750</name>
</gene>
<dbReference type="CDD" id="cd14014">
    <property type="entry name" value="STKc_PknB_like"/>
    <property type="match status" value="1"/>
</dbReference>
<comment type="catalytic activity">
    <reaction evidence="9">
        <text>L-threonyl-[protein] + ATP = O-phospho-L-threonyl-[protein] + ADP + H(+)</text>
        <dbReference type="Rhea" id="RHEA:46608"/>
        <dbReference type="Rhea" id="RHEA-COMP:11060"/>
        <dbReference type="Rhea" id="RHEA-COMP:11605"/>
        <dbReference type="ChEBI" id="CHEBI:15378"/>
        <dbReference type="ChEBI" id="CHEBI:30013"/>
        <dbReference type="ChEBI" id="CHEBI:30616"/>
        <dbReference type="ChEBI" id="CHEBI:61977"/>
        <dbReference type="ChEBI" id="CHEBI:456216"/>
        <dbReference type="EC" id="2.7.11.1"/>
    </reaction>
</comment>
<keyword evidence="3" id="KW-0309">Germination</keyword>
<dbReference type="FunFam" id="1.10.510.10:FF:000021">
    <property type="entry name" value="Serine/threonine protein kinase"/>
    <property type="match status" value="1"/>
</dbReference>
<evidence type="ECO:0000256" key="9">
    <source>
        <dbReference type="ARBA" id="ARBA00047899"/>
    </source>
</evidence>
<dbReference type="InterPro" id="IPR000719">
    <property type="entry name" value="Prot_kinase_dom"/>
</dbReference>
<dbReference type="Gene3D" id="3.30.10.20">
    <property type="match status" value="3"/>
</dbReference>
<comment type="subcellular location">
    <subcellularLocation>
        <location evidence="11">Spore membrane</location>
        <topology evidence="11">Single-pass type II membrane protein</topology>
    </subcellularLocation>
</comment>
<dbReference type="GO" id="GO:0009847">
    <property type="term" value="P:spore germination"/>
    <property type="evidence" value="ECO:0007669"/>
    <property type="project" value="UniProtKB-ARBA"/>
</dbReference>
<evidence type="ECO:0000256" key="11">
    <source>
        <dbReference type="ARBA" id="ARBA00060432"/>
    </source>
</evidence>
<dbReference type="InterPro" id="IPR005543">
    <property type="entry name" value="PASTA_dom"/>
</dbReference>
<dbReference type="CDD" id="cd06577">
    <property type="entry name" value="PASTA_pknB"/>
    <property type="match status" value="3"/>
</dbReference>
<dbReference type="PROSITE" id="PS51178">
    <property type="entry name" value="PASTA"/>
    <property type="match status" value="3"/>
</dbReference>
<keyword evidence="5 13" id="KW-0547">Nucleotide-binding</keyword>
<dbReference type="InterPro" id="IPR011009">
    <property type="entry name" value="Kinase-like_dom_sf"/>
</dbReference>
<proteinExistence type="predicted"/>
<feature type="domain" description="Protein kinase" evidence="15">
    <location>
        <begin position="11"/>
        <end position="268"/>
    </location>
</feature>
<dbReference type="Proteomes" id="UP001145050">
    <property type="component" value="Unassembled WGS sequence"/>
</dbReference>
<evidence type="ECO:0000256" key="4">
    <source>
        <dbReference type="ARBA" id="ARBA00022679"/>
    </source>
</evidence>
<dbReference type="PANTHER" id="PTHR43289">
    <property type="entry name" value="MITOGEN-ACTIVATED PROTEIN KINASE KINASE KINASE 20-RELATED"/>
    <property type="match status" value="1"/>
</dbReference>
<keyword evidence="2" id="KW-0723">Serine/threonine-protein kinase</keyword>
<keyword evidence="14" id="KW-1133">Transmembrane helix</keyword>
<keyword evidence="7 13" id="KW-0067">ATP-binding</keyword>
<keyword evidence="6 17" id="KW-0418">Kinase</keyword>
<dbReference type="GO" id="GO:0005524">
    <property type="term" value="F:ATP binding"/>
    <property type="evidence" value="ECO:0007669"/>
    <property type="project" value="UniProtKB-UniRule"/>
</dbReference>
<dbReference type="InterPro" id="IPR017441">
    <property type="entry name" value="Protein_kinase_ATP_BS"/>
</dbReference>
<feature type="domain" description="PASTA" evidence="16">
    <location>
        <begin position="495"/>
        <end position="561"/>
    </location>
</feature>
<keyword evidence="4" id="KW-0808">Transferase</keyword>
<accession>A0A9X4AML6</accession>
<comment type="caution">
    <text evidence="17">The sequence shown here is derived from an EMBL/GenBank/DDBJ whole genome shotgun (WGS) entry which is preliminary data.</text>
</comment>
<keyword evidence="8" id="KW-0735">Signal-anchor</keyword>
<sequence length="663" mass="73421">MLEGQILNERYKIKKTIGGGGMANVYLARDVILDRDVAIKVLRLEYGNDDEFIARFHREAQSATSLSHPNIVSIYDVGEEDGIYFMAMEYVNGMTLKKYIQTYGPIEVDEAIDIMKQITSAITHAHENDIIHRDIKPQNILIDPYGHVKVTDFGIAVALSATSLTQTNSVLGSVHYLSPEQARGGMANKKSDVYSLGIVLFELLTGRLPFSGQSAVSIALKHLQSDTPSIRRWNPDIPQSIENIVLKATAKDPFHRYDSVHEMEHDLVTALDPNRINEAKFTIPEDTGEATKAIPIITNDTFKQHNATQDTIVHGSNGVKAKEQLKKKKRKKMIWVSSILIGLLTAIVAALLIVPAMLEPDDVTIIDVEGMEYEEAINELSKLNLDVKRESAFSDDIPEGYVVNTDPEAGEVVKEGTAIVVYSSKGKETVPFEDYVGKDYSQTKTLLQQSGYKDVSAEEKYSDKPEGEIIAQIRPQQGEEVVPEETEVQFEVSKGLEPVTLTSLVGMSEQDATRYLAGENLSVNIIEENSDDVEKGNVIKQEPGAFQEVAQGSVVDLYISKGPEEKPPVTQTVTFSVPYTGEQSNGNGNGNGNKEPKPQTVRIYVDDFDNDLTEVFKEDSITEDAEYEIKITIPPNGEAVYKVMRDDEIVIEKTVPYPDDGGE</sequence>
<dbReference type="PANTHER" id="PTHR43289:SF34">
    <property type="entry name" value="SERINE_THREONINE-PROTEIN KINASE YBDM-RELATED"/>
    <property type="match status" value="1"/>
</dbReference>
<evidence type="ECO:0000256" key="7">
    <source>
        <dbReference type="ARBA" id="ARBA00022840"/>
    </source>
</evidence>
<feature type="binding site" evidence="13">
    <location>
        <position position="40"/>
    </location>
    <ligand>
        <name>ATP</name>
        <dbReference type="ChEBI" id="CHEBI:30616"/>
    </ligand>
</feature>
<dbReference type="NCBIfam" id="NF033483">
    <property type="entry name" value="PknB_PASTA_kin"/>
    <property type="match status" value="1"/>
</dbReference>
<dbReference type="PROSITE" id="PS50011">
    <property type="entry name" value="PROTEIN_KINASE_DOM"/>
    <property type="match status" value="1"/>
</dbReference>
<dbReference type="SUPFAM" id="SSF56112">
    <property type="entry name" value="Protein kinase-like (PK-like)"/>
    <property type="match status" value="1"/>
</dbReference>
<dbReference type="Gene3D" id="3.30.200.20">
    <property type="entry name" value="Phosphorylase Kinase, domain 1"/>
    <property type="match status" value="1"/>
</dbReference>
<organism evidence="17 18">
    <name type="scientific">Terrihalobacillus insolitus</name>
    <dbReference type="NCBI Taxonomy" id="2950438"/>
    <lineage>
        <taxon>Bacteria</taxon>
        <taxon>Bacillati</taxon>
        <taxon>Bacillota</taxon>
        <taxon>Bacilli</taxon>
        <taxon>Bacillales</taxon>
        <taxon>Bacillaceae</taxon>
        <taxon>Terrihalobacillus</taxon>
    </lineage>
</organism>
<dbReference type="Gene3D" id="2.60.40.2560">
    <property type="match status" value="1"/>
</dbReference>
<feature type="transmembrane region" description="Helical" evidence="14">
    <location>
        <begin position="334"/>
        <end position="358"/>
    </location>
</feature>
<dbReference type="GO" id="GO:0007165">
    <property type="term" value="P:signal transduction"/>
    <property type="evidence" value="ECO:0007669"/>
    <property type="project" value="UniProtKB-ARBA"/>
</dbReference>
<comment type="catalytic activity">
    <reaction evidence="10">
        <text>L-seryl-[protein] + ATP = O-phospho-L-seryl-[protein] + ADP + H(+)</text>
        <dbReference type="Rhea" id="RHEA:17989"/>
        <dbReference type="Rhea" id="RHEA-COMP:9863"/>
        <dbReference type="Rhea" id="RHEA-COMP:11604"/>
        <dbReference type="ChEBI" id="CHEBI:15378"/>
        <dbReference type="ChEBI" id="CHEBI:29999"/>
        <dbReference type="ChEBI" id="CHEBI:30616"/>
        <dbReference type="ChEBI" id="CHEBI:83421"/>
        <dbReference type="ChEBI" id="CHEBI:456216"/>
        <dbReference type="EC" id="2.7.11.1"/>
    </reaction>
</comment>
<evidence type="ECO:0000256" key="14">
    <source>
        <dbReference type="SAM" id="Phobius"/>
    </source>
</evidence>
<evidence type="ECO:0000313" key="17">
    <source>
        <dbReference type="EMBL" id="MDC3423623.1"/>
    </source>
</evidence>
<evidence type="ECO:0000256" key="8">
    <source>
        <dbReference type="ARBA" id="ARBA00022968"/>
    </source>
</evidence>
<protein>
    <recommendedName>
        <fullName evidence="12">Serine/threonine-protein kinase PrkC</fullName>
        <ecNumber evidence="1">2.7.11.1</ecNumber>
    </recommendedName>
</protein>
<evidence type="ECO:0000259" key="16">
    <source>
        <dbReference type="PROSITE" id="PS51178"/>
    </source>
</evidence>
<dbReference type="FunFam" id="3.30.200.20:FF:000035">
    <property type="entry name" value="Serine/threonine protein kinase Stk1"/>
    <property type="match status" value="1"/>
</dbReference>
<evidence type="ECO:0000256" key="6">
    <source>
        <dbReference type="ARBA" id="ARBA00022777"/>
    </source>
</evidence>
<dbReference type="AlphaFoldDB" id="A0A9X4AML6"/>
<dbReference type="PROSITE" id="PS00107">
    <property type="entry name" value="PROTEIN_KINASE_ATP"/>
    <property type="match status" value="1"/>
</dbReference>
<dbReference type="PROSITE" id="PS00108">
    <property type="entry name" value="PROTEIN_KINASE_ST"/>
    <property type="match status" value="1"/>
</dbReference>
<evidence type="ECO:0000256" key="1">
    <source>
        <dbReference type="ARBA" id="ARBA00012513"/>
    </source>
</evidence>
<dbReference type="EMBL" id="JAMQKB010000002">
    <property type="protein sequence ID" value="MDC3423623.1"/>
    <property type="molecule type" value="Genomic_DNA"/>
</dbReference>
<dbReference type="Pfam" id="PF03793">
    <property type="entry name" value="PASTA"/>
    <property type="match status" value="3"/>
</dbReference>
<dbReference type="GO" id="GO:0071224">
    <property type="term" value="P:cellular response to peptidoglycan"/>
    <property type="evidence" value="ECO:0007669"/>
    <property type="project" value="UniProtKB-ARBA"/>
</dbReference>
<dbReference type="RefSeq" id="WP_272435362.1">
    <property type="nucleotide sequence ID" value="NZ_JAMQKB010000002.1"/>
</dbReference>
<evidence type="ECO:0000313" key="18">
    <source>
        <dbReference type="Proteomes" id="UP001145050"/>
    </source>
</evidence>
<keyword evidence="18" id="KW-1185">Reference proteome</keyword>
<dbReference type="InterPro" id="IPR008271">
    <property type="entry name" value="Ser/Thr_kinase_AS"/>
</dbReference>
<reference evidence="17" key="1">
    <citation type="submission" date="2022-06" db="EMBL/GenBank/DDBJ databases">
        <title>Aquibacillus sp. a new bacterium isolated from soil saline samples.</title>
        <authorList>
            <person name="Galisteo C."/>
            <person name="De La Haba R."/>
            <person name="Sanchez-Porro C."/>
            <person name="Ventosa A."/>
        </authorList>
    </citation>
    <scope>NUCLEOTIDE SEQUENCE</scope>
    <source>
        <strain evidence="17">3ASR75-11</strain>
    </source>
</reference>
<feature type="domain" description="PASTA" evidence="16">
    <location>
        <begin position="426"/>
        <end position="494"/>
    </location>
</feature>
<keyword evidence="14" id="KW-0812">Transmembrane</keyword>
<evidence type="ECO:0000256" key="5">
    <source>
        <dbReference type="ARBA" id="ARBA00022741"/>
    </source>
</evidence>
<dbReference type="GO" id="GO:0004674">
    <property type="term" value="F:protein serine/threonine kinase activity"/>
    <property type="evidence" value="ECO:0007669"/>
    <property type="project" value="UniProtKB-KW"/>
</dbReference>
<dbReference type="SMART" id="SM00220">
    <property type="entry name" value="S_TKc"/>
    <property type="match status" value="1"/>
</dbReference>
<dbReference type="Gene3D" id="1.10.510.10">
    <property type="entry name" value="Transferase(Phosphotransferase) domain 1"/>
    <property type="match status" value="1"/>
</dbReference>
<evidence type="ECO:0000256" key="2">
    <source>
        <dbReference type="ARBA" id="ARBA00022527"/>
    </source>
</evidence>
<evidence type="ECO:0000256" key="12">
    <source>
        <dbReference type="ARBA" id="ARBA00070041"/>
    </source>
</evidence>
<evidence type="ECO:0000259" key="15">
    <source>
        <dbReference type="PROSITE" id="PS50011"/>
    </source>
</evidence>
<evidence type="ECO:0000256" key="10">
    <source>
        <dbReference type="ARBA" id="ARBA00048679"/>
    </source>
</evidence>
<keyword evidence="14" id="KW-0472">Membrane</keyword>
<feature type="domain" description="PASTA" evidence="16">
    <location>
        <begin position="359"/>
        <end position="425"/>
    </location>
</feature>
<dbReference type="Pfam" id="PF00069">
    <property type="entry name" value="Pkinase"/>
    <property type="match status" value="1"/>
</dbReference>